<keyword evidence="1" id="KW-0472">Membrane</keyword>
<evidence type="ECO:0000256" key="1">
    <source>
        <dbReference type="SAM" id="Phobius"/>
    </source>
</evidence>
<proteinExistence type="predicted"/>
<feature type="transmembrane region" description="Helical" evidence="1">
    <location>
        <begin position="18"/>
        <end position="40"/>
    </location>
</feature>
<keyword evidence="1" id="KW-1133">Transmembrane helix</keyword>
<sequence length="1749" mass="187350">MVSAYEAVRKQHRLLRMIAIAFAVALTGIMACIFGMSFAVAELSKEADVSADGVMTARSGGQAVAAAHPHLSTMGVPTTEGQIANASGSRSGASRLLMGLSGSEDGLVDLLVDPKSGSTLETETVTFEETCFTKTVLYMNEAQLADVGKIAVEDEDTGAEIMLQVVEAERKNIARPDLNATYSIATVWMKTSSMINPHIVFVGVYAAGDDALSGDEPYDVTTVIVDSVGEVEAIMTDLAESLEADPSAYSDGSLGGSRRLLFFKKFIKKVGKKIKKKVKTLAKSPIAKSFKKAIKKAAEVGESVIDYVAEVVEDVAEFVGDAVDALLEIFGLDIDEIKEKIKDWILNELLPGLSIVRDKIRENIADTLSNFCLLQCNRDDEPILDVNFNDLFNTDGEDSWFDGADNWRRLLAEAPGPTARRPQLARNFSSMRDVQGTTVIQRGFSHFVPEPSEFVAEWAQLATDLGPALDWGADAAVGGGWARQPAQATAVVDAADATRAFLDAPCRRGDGSLECVSAAWVYASSVNWTLLVRAFTPEHVYFNDDEVATCNEVRWAEAYSNSVNHGKHTPLRRLVWECMDGAREETDARTECAAYKRRFVPTVVPNDEFVTRYAGINSLLGSVSNVGVGADANATLATGEPCGQSSPARRMLGPEIAARLHMLIPLPVLDTAGGQISAFKRVSVPGAGELHRTIAYDSGGDADCAPNGRKAPYNATGSKCRALDEGVGSRNRAWATVEAETRKYRVSYPHMGQLMSAMRHTFGQYVRRWTREERGASSASPRASWASEGAAAARRRLLQGDDAVDDEGEEEYEDLSEYEFEYSDLTLELDLPVCFKLAEFELDTSELKEAMHDFLSSVPLIQKLFDTLASFDFTDILESNDRRRLLAGGRGLLDARPDVAAALRAVASNELAEHLPQERRRRMSRSLAENGEDSGLFDFVKVTKLKARIDILPKLMLLGGGRNYLQTWDLRPHISDSLPVTAEAKYMIPYPPLAWIGFAASFDFDVTELLAQVKLNIDDLEMIIPLDGLWMDIDLLTGIVSGGRVHVTGPKLPFTQASAQFSAGIQVSGNVAICILTECLGPTFAMDAKFAIGADLAVGREAELRKGFHTVGGNAYDDPIVLGSCTDGNYTLRAGTYVSLDFTFMLGLKWKGAVAEALDKVGATLKQKMQGVLANSKPVAFVGETAAKLDLASKFPILGDLKPRLPICPFGVDVLGALADPAAALADVASDLIDTGATLLDAAKNFLEDGVQLGPFTLFDLSLSFCTDLPDVEDKKFFLDGKPESAGTLWKINLVDAAKTGNVIILSDETIADTNQLPIKPPPDTYFEELTTPEWLSTNCIKYGDPWGVECPNGLVMGHVVGSSESCGANGAYKLLVGCVRPGGVRSGGADVQSQRRYAEVSGCAAPATLAAAGGTLSGSTCSEGEYLAGVWSGSTPPSDCAEGEYTARAACATARSCGGNLAAAWNFGFEPVCKSESATYASLGEAQISCAAGSALSSLSASPSGAGGVVVDWSCCSVSVEGPDGIMCDKSFSDCDEAVLQEAFRHEFASCQDLNTAMRGFTARSEGFADLESLNCCNAAIPAPEEDADEIDPELDETRPIEYDIVYTKWNIKAAIATGTPGWFTCPPGAALRALVPATEGFCDPETEHLACLVGAFCGVPKYDTDDTLKVDAACEDHAITESELSGTGLTKSSLVFMCPAEWTMTGIYVEPDANGVAGWSAIAGVRCCRRELVQYETSPVAPLPAVS</sequence>
<name>A0A7S3BMF3_9VIRI</name>
<gene>
    <name evidence="2" type="ORF">PSIN1315_LOCUS7580</name>
</gene>
<keyword evidence="1" id="KW-0812">Transmembrane</keyword>
<protein>
    <submittedName>
        <fullName evidence="2">Uncharacterized protein</fullName>
    </submittedName>
</protein>
<accession>A0A7S3BMF3</accession>
<dbReference type="EMBL" id="HBHY01011755">
    <property type="protein sequence ID" value="CAE0139842.1"/>
    <property type="molecule type" value="Transcribed_RNA"/>
</dbReference>
<organism evidence="2">
    <name type="scientific">Prasinoderma singulare</name>
    <dbReference type="NCBI Taxonomy" id="676789"/>
    <lineage>
        <taxon>Eukaryota</taxon>
        <taxon>Viridiplantae</taxon>
        <taxon>Prasinodermophyta</taxon>
        <taxon>Prasinodermophyceae</taxon>
        <taxon>Prasinodermales</taxon>
        <taxon>Prasinodermaceae</taxon>
        <taxon>Prasinoderma</taxon>
    </lineage>
</organism>
<reference evidence="2" key="1">
    <citation type="submission" date="2021-01" db="EMBL/GenBank/DDBJ databases">
        <authorList>
            <person name="Corre E."/>
            <person name="Pelletier E."/>
            <person name="Niang G."/>
            <person name="Scheremetjew M."/>
            <person name="Finn R."/>
            <person name="Kale V."/>
            <person name="Holt S."/>
            <person name="Cochrane G."/>
            <person name="Meng A."/>
            <person name="Brown T."/>
            <person name="Cohen L."/>
        </authorList>
    </citation>
    <scope>NUCLEOTIDE SEQUENCE</scope>
    <source>
        <strain evidence="2">RCC927</strain>
    </source>
</reference>
<evidence type="ECO:0000313" key="2">
    <source>
        <dbReference type="EMBL" id="CAE0139842.1"/>
    </source>
</evidence>